<dbReference type="STRING" id="398720.MED217_09742"/>
<evidence type="ECO:0000313" key="2">
    <source>
        <dbReference type="Proteomes" id="UP000001601"/>
    </source>
</evidence>
<dbReference type="AlphaFoldDB" id="A3XNQ5"/>
<proteinExistence type="predicted"/>
<protein>
    <submittedName>
        <fullName evidence="1">Uncharacterized protein</fullName>
    </submittedName>
</protein>
<organism evidence="1 2">
    <name type="scientific">Leeuwenhoekiella blandensis (strain CECT 7118 / CCUG 51940 / KCTC 22103 / MED217)</name>
    <name type="common">Flavobacterium sp. (strain MED217)</name>
    <dbReference type="NCBI Taxonomy" id="398720"/>
    <lineage>
        <taxon>Bacteria</taxon>
        <taxon>Pseudomonadati</taxon>
        <taxon>Bacteroidota</taxon>
        <taxon>Flavobacteriia</taxon>
        <taxon>Flavobacteriales</taxon>
        <taxon>Flavobacteriaceae</taxon>
        <taxon>Leeuwenhoekiella</taxon>
    </lineage>
</organism>
<name>A3XNQ5_LEEBM</name>
<accession>A3XNQ5</accession>
<evidence type="ECO:0000313" key="1">
    <source>
        <dbReference type="EMBL" id="EAQ48821.1"/>
    </source>
</evidence>
<dbReference type="EMBL" id="AANC01000006">
    <property type="protein sequence ID" value="EAQ48821.1"/>
    <property type="molecule type" value="Genomic_DNA"/>
</dbReference>
<dbReference type="OrthoDB" id="9870159at2"/>
<sequence length="109" mass="12997">MKNKKLLIIAILLIGIFFLVKSRRVSQSTFDLMVLMEQTEILEVCNNRLIAKQKDPNISFENVSYDNKEFYNYILSKNGDDLCSNTKKLNEVVTEHYKEFFKKEWKFVY</sequence>
<dbReference type="Proteomes" id="UP000001601">
    <property type="component" value="Unassembled WGS sequence"/>
</dbReference>
<dbReference type="HOGENOM" id="CLU_2180533_0_0_10"/>
<gene>
    <name evidence="1" type="ORF">MED217_09742</name>
</gene>
<reference evidence="1 2" key="1">
    <citation type="journal article" date="2007" name="Nature">
        <title>Light stimulates growth of proteorhodopsin-containing marine Flavobacteria.</title>
        <authorList>
            <person name="Gomez-Consarnau L."/>
            <person name="Gonzalez J.M."/>
            <person name="Coll-Llado M."/>
            <person name="Gourdon P."/>
            <person name="Pascher T."/>
            <person name="Neutze R."/>
            <person name="Pedros-Alio C."/>
            <person name="Pinhassi J."/>
        </authorList>
    </citation>
    <scope>NUCLEOTIDE SEQUENCE [LARGE SCALE GENOMIC DNA]</scope>
    <source>
        <strain evidence="1 2">MED217</strain>
    </source>
</reference>
<keyword evidence="2" id="KW-1185">Reference proteome</keyword>
<comment type="caution">
    <text evidence="1">The sequence shown here is derived from an EMBL/GenBank/DDBJ whole genome shotgun (WGS) entry which is preliminary data.</text>
</comment>
<dbReference type="RefSeq" id="WP_009780320.1">
    <property type="nucleotide sequence ID" value="NZ_CH672395.1"/>
</dbReference>